<evidence type="ECO:0000313" key="7">
    <source>
        <dbReference type="Ensembl" id="ENSGACP00000001561.2"/>
    </source>
</evidence>
<sequence length="130" mass="14704">MKVERSSANFLLWPACVEVQRCSGCCNTWVLQCVPTLSSTRYLQVTKIRYVNRKVQYEKAIISVEDHVSCRCQPPSSPSVPMQTHPRPLPPVPLQPPLPLPRTVRPDPPPKTRDSKVNIFTTALKLTLKD</sequence>
<protein>
    <recommendedName>
        <fullName evidence="6">Platelet-derived growth factor (PDGF) family profile domain-containing protein</fullName>
    </recommendedName>
</protein>
<accession>G3N8C7</accession>
<dbReference type="PROSITE" id="PS50278">
    <property type="entry name" value="PDGF_2"/>
    <property type="match status" value="1"/>
</dbReference>
<dbReference type="GO" id="GO:0016020">
    <property type="term" value="C:membrane"/>
    <property type="evidence" value="ECO:0007669"/>
    <property type="project" value="InterPro"/>
</dbReference>
<keyword evidence="3" id="KW-0497">Mitogen</keyword>
<dbReference type="GO" id="GO:0005161">
    <property type="term" value="F:platelet-derived growth factor receptor binding"/>
    <property type="evidence" value="ECO:0007669"/>
    <property type="project" value="TreeGrafter"/>
</dbReference>
<dbReference type="GO" id="GO:0008284">
    <property type="term" value="P:positive regulation of cell population proliferation"/>
    <property type="evidence" value="ECO:0007669"/>
    <property type="project" value="TreeGrafter"/>
</dbReference>
<reference evidence="7 8" key="1">
    <citation type="journal article" date="2021" name="G3 (Bethesda)">
        <title>Improved contiguity of the threespine stickleback genome using long-read sequencing.</title>
        <authorList>
            <person name="Nath S."/>
            <person name="Shaw D.E."/>
            <person name="White M.A."/>
        </authorList>
    </citation>
    <scope>NUCLEOTIDE SEQUENCE [LARGE SCALE GENOMIC DNA]</scope>
    <source>
        <strain evidence="7 8">Lake Benthic</strain>
    </source>
</reference>
<evidence type="ECO:0000259" key="6">
    <source>
        <dbReference type="PROSITE" id="PS50278"/>
    </source>
</evidence>
<dbReference type="Gene3D" id="2.10.90.10">
    <property type="entry name" value="Cystine-knot cytokines"/>
    <property type="match status" value="1"/>
</dbReference>
<dbReference type="Ensembl" id="ENSGACT00000001562.2">
    <property type="protein sequence ID" value="ENSGACP00000001561.2"/>
    <property type="gene ID" value="ENSGACG00000001201.2"/>
</dbReference>
<comment type="similarity">
    <text evidence="1 4">Belongs to the PDGF/VEGF growth factor family.</text>
</comment>
<dbReference type="Bgee" id="ENSGACG00000001201">
    <property type="expression patterns" value="Expressed in spleen and 11 other cell types or tissues"/>
</dbReference>
<dbReference type="SUPFAM" id="SSF57501">
    <property type="entry name" value="Cystine-knot cytokines"/>
    <property type="match status" value="1"/>
</dbReference>
<reference evidence="7" key="2">
    <citation type="submission" date="2025-08" db="UniProtKB">
        <authorList>
            <consortium name="Ensembl"/>
        </authorList>
    </citation>
    <scope>IDENTIFICATION</scope>
</reference>
<evidence type="ECO:0000256" key="1">
    <source>
        <dbReference type="ARBA" id="ARBA00006686"/>
    </source>
</evidence>
<proteinExistence type="inferred from homology"/>
<dbReference type="SMART" id="SM00141">
    <property type="entry name" value="PDGF"/>
    <property type="match status" value="1"/>
</dbReference>
<feature type="compositionally biased region" description="Pro residues" evidence="5">
    <location>
        <begin position="87"/>
        <end position="100"/>
    </location>
</feature>
<evidence type="ECO:0000256" key="5">
    <source>
        <dbReference type="SAM" id="MobiDB-lite"/>
    </source>
</evidence>
<dbReference type="PANTHER" id="PTHR11633:SF15">
    <property type="entry name" value="ADENYLATE CYCLASE, TERMINAL-DIFFERENTIATION SPECIFIC"/>
    <property type="match status" value="1"/>
</dbReference>
<evidence type="ECO:0000256" key="2">
    <source>
        <dbReference type="ARBA" id="ARBA00023030"/>
    </source>
</evidence>
<evidence type="ECO:0000256" key="4">
    <source>
        <dbReference type="RuleBase" id="RU003818"/>
    </source>
</evidence>
<dbReference type="GO" id="GO:0005615">
    <property type="term" value="C:extracellular space"/>
    <property type="evidence" value="ECO:0007669"/>
    <property type="project" value="TreeGrafter"/>
</dbReference>
<dbReference type="GO" id="GO:0048008">
    <property type="term" value="P:platelet-derived growth factor receptor signaling pathway"/>
    <property type="evidence" value="ECO:0007669"/>
    <property type="project" value="TreeGrafter"/>
</dbReference>
<dbReference type="InParanoid" id="G3N8C7"/>
<dbReference type="GO" id="GO:0070374">
    <property type="term" value="P:positive regulation of ERK1 and ERK2 cascade"/>
    <property type="evidence" value="ECO:0007669"/>
    <property type="project" value="TreeGrafter"/>
</dbReference>
<evidence type="ECO:0000256" key="3">
    <source>
        <dbReference type="ARBA" id="ARBA00023246"/>
    </source>
</evidence>
<evidence type="ECO:0000313" key="8">
    <source>
        <dbReference type="Proteomes" id="UP000007635"/>
    </source>
</evidence>
<feature type="domain" description="Platelet-derived growth factor (PDGF) family profile" evidence="6">
    <location>
        <begin position="1"/>
        <end position="77"/>
    </location>
</feature>
<reference evidence="7" key="3">
    <citation type="submission" date="2025-09" db="UniProtKB">
        <authorList>
            <consortium name="Ensembl"/>
        </authorList>
    </citation>
    <scope>IDENTIFICATION</scope>
</reference>
<dbReference type="GO" id="GO:0051781">
    <property type="term" value="P:positive regulation of cell division"/>
    <property type="evidence" value="ECO:0007669"/>
    <property type="project" value="UniProtKB-KW"/>
</dbReference>
<dbReference type="AlphaFoldDB" id="G3N8C7"/>
<organism evidence="7 8">
    <name type="scientific">Gasterosteus aculeatus aculeatus</name>
    <name type="common">three-spined stickleback</name>
    <dbReference type="NCBI Taxonomy" id="481459"/>
    <lineage>
        <taxon>Eukaryota</taxon>
        <taxon>Metazoa</taxon>
        <taxon>Chordata</taxon>
        <taxon>Craniata</taxon>
        <taxon>Vertebrata</taxon>
        <taxon>Euteleostomi</taxon>
        <taxon>Actinopterygii</taxon>
        <taxon>Neopterygii</taxon>
        <taxon>Teleostei</taxon>
        <taxon>Neoteleostei</taxon>
        <taxon>Acanthomorphata</taxon>
        <taxon>Eupercaria</taxon>
        <taxon>Perciformes</taxon>
        <taxon>Cottioidei</taxon>
        <taxon>Gasterosteales</taxon>
        <taxon>Gasterosteidae</taxon>
        <taxon>Gasterosteus</taxon>
    </lineage>
</organism>
<dbReference type="Pfam" id="PF00341">
    <property type="entry name" value="PDGF"/>
    <property type="match status" value="1"/>
</dbReference>
<feature type="region of interest" description="Disordered" evidence="5">
    <location>
        <begin position="72"/>
        <end position="115"/>
    </location>
</feature>
<dbReference type="PANTHER" id="PTHR11633">
    <property type="entry name" value="PLATELET-DERIVED GROWTH FACTOR"/>
    <property type="match status" value="1"/>
</dbReference>
<dbReference type="GO" id="GO:0051897">
    <property type="term" value="P:positive regulation of phosphatidylinositol 3-kinase/protein kinase B signal transduction"/>
    <property type="evidence" value="ECO:0007669"/>
    <property type="project" value="TreeGrafter"/>
</dbReference>
<dbReference type="OMA" id="WPSCVEI"/>
<dbReference type="Proteomes" id="UP000007635">
    <property type="component" value="Unassembled WGS sequence"/>
</dbReference>
<keyword evidence="8" id="KW-1185">Reference proteome</keyword>
<dbReference type="InterPro" id="IPR000072">
    <property type="entry name" value="PDGF/VEGF_dom"/>
</dbReference>
<dbReference type="STRING" id="69293.ENSGACP00000001561"/>
<dbReference type="InterPro" id="IPR029034">
    <property type="entry name" value="Cystine-knot_cytokine"/>
</dbReference>
<dbReference type="GeneTree" id="ENSGT00940000157367"/>
<dbReference type="GO" id="GO:0008083">
    <property type="term" value="F:growth factor activity"/>
    <property type="evidence" value="ECO:0007669"/>
    <property type="project" value="UniProtKB-KW"/>
</dbReference>
<feature type="compositionally biased region" description="Basic and acidic residues" evidence="5">
    <location>
        <begin position="104"/>
        <end position="115"/>
    </location>
</feature>
<keyword evidence="2 4" id="KW-0339">Growth factor</keyword>
<name>G3N8C7_GASAC</name>
<dbReference type="GO" id="GO:0030335">
    <property type="term" value="P:positive regulation of cell migration"/>
    <property type="evidence" value="ECO:0007669"/>
    <property type="project" value="TreeGrafter"/>
</dbReference>
<dbReference type="eggNOG" id="ENOG502S2VW">
    <property type="taxonomic scope" value="Eukaryota"/>
</dbReference>